<keyword evidence="3" id="KW-0687">Ribonucleoprotein</keyword>
<evidence type="ECO:0000313" key="1">
    <source>
        <dbReference type="EMBL" id="CAI4002029.1"/>
    </source>
</evidence>
<dbReference type="EMBL" id="CAMXCT030003025">
    <property type="protein sequence ID" value="CAL4789341.1"/>
    <property type="molecule type" value="Genomic_DNA"/>
</dbReference>
<dbReference type="EMBL" id="CAMXCT020003025">
    <property type="protein sequence ID" value="CAL1155404.1"/>
    <property type="molecule type" value="Genomic_DNA"/>
</dbReference>
<keyword evidence="4" id="KW-1185">Reference proteome</keyword>
<proteinExistence type="predicted"/>
<gene>
    <name evidence="1" type="ORF">C1SCF055_LOCUS28016</name>
    <name evidence="2" type="ORF">C1SCF055_LOCUS40050</name>
</gene>
<dbReference type="EMBL" id="CAMXCT010006519">
    <property type="protein sequence ID" value="CAI4015205.1"/>
    <property type="molecule type" value="Genomic_DNA"/>
</dbReference>
<dbReference type="EMBL" id="CAMXCT030006519">
    <property type="protein sequence ID" value="CAL4802517.1"/>
    <property type="molecule type" value="Genomic_DNA"/>
</dbReference>
<evidence type="ECO:0000313" key="3">
    <source>
        <dbReference type="EMBL" id="CAL4789341.1"/>
    </source>
</evidence>
<name>A0A9P1D1B8_9DINO</name>
<evidence type="ECO:0000313" key="4">
    <source>
        <dbReference type="Proteomes" id="UP001152797"/>
    </source>
</evidence>
<dbReference type="OrthoDB" id="482375at2759"/>
<dbReference type="EMBL" id="CAMXCT010003025">
    <property type="protein sequence ID" value="CAI4002029.1"/>
    <property type="molecule type" value="Genomic_DNA"/>
</dbReference>
<dbReference type="AlphaFoldDB" id="A0A9P1D1B8"/>
<reference evidence="1" key="1">
    <citation type="submission" date="2022-10" db="EMBL/GenBank/DDBJ databases">
        <authorList>
            <person name="Chen Y."/>
            <person name="Dougan E. K."/>
            <person name="Chan C."/>
            <person name="Rhodes N."/>
            <person name="Thang M."/>
        </authorList>
    </citation>
    <scope>NUCLEOTIDE SEQUENCE</scope>
</reference>
<evidence type="ECO:0000313" key="2">
    <source>
        <dbReference type="EMBL" id="CAI4015205.1"/>
    </source>
</evidence>
<comment type="caution">
    <text evidence="1">The sequence shown here is derived from an EMBL/GenBank/DDBJ whole genome shotgun (WGS) entry which is preliminary data.</text>
</comment>
<accession>A0A9P1D1B8</accession>
<sequence>MDGTAKSDDVGPSAVEVLRIAASPHGPCSLSAPLGLEIEFRTSLDVAHAEWQLRFIADLVHHQRPIDLELESQESKVITSGNTGDPSPCSYHVELKTVGLQKLLALPESALESLGILEVRLVTKDTELASIRLVTDVRWSSNEWQRGVLDPFR</sequence>
<keyword evidence="3" id="KW-0689">Ribosomal protein</keyword>
<organism evidence="1">
    <name type="scientific">Cladocopium goreaui</name>
    <dbReference type="NCBI Taxonomy" id="2562237"/>
    <lineage>
        <taxon>Eukaryota</taxon>
        <taxon>Sar</taxon>
        <taxon>Alveolata</taxon>
        <taxon>Dinophyceae</taxon>
        <taxon>Suessiales</taxon>
        <taxon>Symbiodiniaceae</taxon>
        <taxon>Cladocopium</taxon>
    </lineage>
</organism>
<protein>
    <submittedName>
        <fullName evidence="3">37S ribosomal protein S12, mitochondrial</fullName>
    </submittedName>
</protein>
<dbReference type="EMBL" id="CAMXCT020006519">
    <property type="protein sequence ID" value="CAL1168580.1"/>
    <property type="molecule type" value="Genomic_DNA"/>
</dbReference>
<dbReference type="GO" id="GO:0005840">
    <property type="term" value="C:ribosome"/>
    <property type="evidence" value="ECO:0007669"/>
    <property type="project" value="UniProtKB-KW"/>
</dbReference>
<reference evidence="3 4" key="2">
    <citation type="submission" date="2024-05" db="EMBL/GenBank/DDBJ databases">
        <authorList>
            <person name="Chen Y."/>
            <person name="Shah S."/>
            <person name="Dougan E. K."/>
            <person name="Thang M."/>
            <person name="Chan C."/>
        </authorList>
    </citation>
    <scope>NUCLEOTIDE SEQUENCE [LARGE SCALE GENOMIC DNA]</scope>
</reference>
<dbReference type="Proteomes" id="UP001152797">
    <property type="component" value="Unassembled WGS sequence"/>
</dbReference>